<protein>
    <recommendedName>
        <fullName evidence="2">RING-type domain-containing protein</fullName>
    </recommendedName>
</protein>
<dbReference type="GO" id="GO:0008270">
    <property type="term" value="F:zinc ion binding"/>
    <property type="evidence" value="ECO:0007669"/>
    <property type="project" value="UniProtKB-KW"/>
</dbReference>
<dbReference type="EMBL" id="CAJZBQ010000010">
    <property type="protein sequence ID" value="CAG9313279.1"/>
    <property type="molecule type" value="Genomic_DNA"/>
</dbReference>
<feature type="domain" description="RING-type" evidence="2">
    <location>
        <begin position="233"/>
        <end position="283"/>
    </location>
</feature>
<evidence type="ECO:0000259" key="2">
    <source>
        <dbReference type="PROSITE" id="PS50089"/>
    </source>
</evidence>
<dbReference type="GO" id="GO:0016567">
    <property type="term" value="P:protein ubiquitination"/>
    <property type="evidence" value="ECO:0007669"/>
    <property type="project" value="TreeGrafter"/>
</dbReference>
<dbReference type="SUPFAM" id="SSF57850">
    <property type="entry name" value="RING/U-box"/>
    <property type="match status" value="1"/>
</dbReference>
<dbReference type="PROSITE" id="PS50089">
    <property type="entry name" value="ZF_RING_2"/>
    <property type="match status" value="1"/>
</dbReference>
<comment type="caution">
    <text evidence="3">The sequence shown here is derived from an EMBL/GenBank/DDBJ whole genome shotgun (WGS) entry which is preliminary data.</text>
</comment>
<dbReference type="InterPro" id="IPR001841">
    <property type="entry name" value="Znf_RING"/>
</dbReference>
<dbReference type="Pfam" id="PF13920">
    <property type="entry name" value="zf-C3HC4_3"/>
    <property type="match status" value="1"/>
</dbReference>
<dbReference type="Gene3D" id="3.30.40.10">
    <property type="entry name" value="Zinc/RING finger domain, C3HC4 (zinc finger)"/>
    <property type="match status" value="1"/>
</dbReference>
<evidence type="ECO:0000256" key="1">
    <source>
        <dbReference type="PROSITE-ProRule" id="PRU00175"/>
    </source>
</evidence>
<keyword evidence="1" id="KW-0862">Zinc</keyword>
<evidence type="ECO:0000313" key="4">
    <source>
        <dbReference type="Proteomes" id="UP001162131"/>
    </source>
</evidence>
<gene>
    <name evidence="3" type="ORF">BSTOLATCC_MIC8552</name>
</gene>
<dbReference type="InterPro" id="IPR013083">
    <property type="entry name" value="Znf_RING/FYVE/PHD"/>
</dbReference>
<dbReference type="SMART" id="SM00184">
    <property type="entry name" value="RING"/>
    <property type="match status" value="1"/>
</dbReference>
<keyword evidence="1" id="KW-0479">Metal-binding</keyword>
<dbReference type="GO" id="GO:0006511">
    <property type="term" value="P:ubiquitin-dependent protein catabolic process"/>
    <property type="evidence" value="ECO:0007669"/>
    <property type="project" value="TreeGrafter"/>
</dbReference>
<dbReference type="AlphaFoldDB" id="A0AAU9IE85"/>
<proteinExistence type="predicted"/>
<reference evidence="3" key="1">
    <citation type="submission" date="2021-09" db="EMBL/GenBank/DDBJ databases">
        <authorList>
            <consortium name="AG Swart"/>
            <person name="Singh M."/>
            <person name="Singh A."/>
            <person name="Seah K."/>
            <person name="Emmerich C."/>
        </authorList>
    </citation>
    <scope>NUCLEOTIDE SEQUENCE</scope>
    <source>
        <strain evidence="3">ATCC30299</strain>
    </source>
</reference>
<organism evidence="3 4">
    <name type="scientific">Blepharisma stoltei</name>
    <dbReference type="NCBI Taxonomy" id="1481888"/>
    <lineage>
        <taxon>Eukaryota</taxon>
        <taxon>Sar</taxon>
        <taxon>Alveolata</taxon>
        <taxon>Ciliophora</taxon>
        <taxon>Postciliodesmatophora</taxon>
        <taxon>Heterotrichea</taxon>
        <taxon>Heterotrichida</taxon>
        <taxon>Blepharismidae</taxon>
        <taxon>Blepharisma</taxon>
    </lineage>
</organism>
<name>A0AAU9IE85_9CILI</name>
<keyword evidence="4" id="KW-1185">Reference proteome</keyword>
<accession>A0AAU9IE85</accession>
<dbReference type="PANTHER" id="PTHR22696">
    <property type="entry name" value="E3 UBIQUITIN-PROTEIN LIGASE RNF26"/>
    <property type="match status" value="1"/>
</dbReference>
<sequence>MQADSSFYKLDIILPTGQLSVQSFQGATPTQNISTLIFQRLIQIFDFPYLPFLLTQDLSHHVCALLYFSQDEEGSQSSFFILEQLLTQGLPSSSPILMVELGDPANPDFVYLLAHIQDRPGLGSFFYASKLAIFKFTYTELFGEGMDSIVNYIKAAKIARDEIFSQTLALKEAIEQKNKENAQYAQLSGCLFGKLKLMKEQHESSSEQIRHLNSQLKSQRKAGQDELDQDLECLLCRNSVKNIVFLPCGHIVACKECVIDQMKIQLNTPTGRRAQGVLCPLCKTKIREAREVYF</sequence>
<keyword evidence="1" id="KW-0863">Zinc-finger</keyword>
<dbReference type="PANTHER" id="PTHR22696:SF1">
    <property type="entry name" value="E3 UBIQUITIN-PROTEIN LIGASE RNF26"/>
    <property type="match status" value="1"/>
</dbReference>
<evidence type="ECO:0000313" key="3">
    <source>
        <dbReference type="EMBL" id="CAG9313279.1"/>
    </source>
</evidence>
<dbReference type="Proteomes" id="UP001162131">
    <property type="component" value="Unassembled WGS sequence"/>
</dbReference>
<dbReference type="GO" id="GO:0061630">
    <property type="term" value="F:ubiquitin protein ligase activity"/>
    <property type="evidence" value="ECO:0007669"/>
    <property type="project" value="TreeGrafter"/>
</dbReference>